<sequence>MQKFDADKKSWISLPTSSNFPGIARSGAVGFSIGKIGYVGSGTDDGTNALSDFYSFDSATETWKKIADLPIALNGAVAFSVGGKGYVGTGATNGTQGGSKNENRFFEYNPATNVWTEIDAVTFPNKVTGAFAFVINNVAYVGGGVSSYGYGEALRQFDGKSGWITKNSLKRSDGTYSYDLTRSNASTFAIGGNGFLVGGLKNSVAQNTTYKYVASGDYWTTENTALAGSARYNAISFAIGSNGFISTGLNGTNPLDDTWMFTPVY</sequence>
<dbReference type="Proteomes" id="UP001244640">
    <property type="component" value="Unassembled WGS sequence"/>
</dbReference>
<evidence type="ECO:0000256" key="1">
    <source>
        <dbReference type="ARBA" id="ARBA00022737"/>
    </source>
</evidence>
<evidence type="ECO:0000256" key="2">
    <source>
        <dbReference type="ARBA" id="ARBA00023004"/>
    </source>
</evidence>
<proteinExistence type="predicted"/>
<comment type="caution">
    <text evidence="3">The sequence shown here is derived from an EMBL/GenBank/DDBJ whole genome shotgun (WGS) entry which is preliminary data.</text>
</comment>
<keyword evidence="1" id="KW-0677">Repeat</keyword>
<organism evidence="3 4">
    <name type="scientific">Sphingobacterium zeae</name>
    <dbReference type="NCBI Taxonomy" id="1776859"/>
    <lineage>
        <taxon>Bacteria</taxon>
        <taxon>Pseudomonadati</taxon>
        <taxon>Bacteroidota</taxon>
        <taxon>Sphingobacteriia</taxon>
        <taxon>Sphingobacteriales</taxon>
        <taxon>Sphingobacteriaceae</taxon>
        <taxon>Sphingobacterium</taxon>
    </lineage>
</organism>
<accession>A0ABU0U0V5</accession>
<evidence type="ECO:0000313" key="4">
    <source>
        <dbReference type="Proteomes" id="UP001244640"/>
    </source>
</evidence>
<name>A0ABU0U0V5_9SPHI</name>
<dbReference type="Pfam" id="PF24681">
    <property type="entry name" value="Kelch_KLHDC2_KLHL20_DRC7"/>
    <property type="match status" value="1"/>
</dbReference>
<evidence type="ECO:0008006" key="5">
    <source>
        <dbReference type="Google" id="ProtNLM"/>
    </source>
</evidence>
<dbReference type="PANTHER" id="PTHR47435:SF4">
    <property type="entry name" value="KELCH REPEAT PROTEIN (AFU_ORTHOLOGUE AFUA_5G12780)"/>
    <property type="match status" value="1"/>
</dbReference>
<dbReference type="InterPro" id="IPR015915">
    <property type="entry name" value="Kelch-typ_b-propeller"/>
</dbReference>
<dbReference type="Gene3D" id="2.120.10.80">
    <property type="entry name" value="Kelch-type beta propeller"/>
    <property type="match status" value="2"/>
</dbReference>
<gene>
    <name evidence="3" type="ORF">QE382_000577</name>
</gene>
<reference evidence="3 4" key="1">
    <citation type="submission" date="2023-07" db="EMBL/GenBank/DDBJ databases">
        <title>Functional and genomic diversity of the sorghum phyllosphere microbiome.</title>
        <authorList>
            <person name="Shade A."/>
        </authorList>
    </citation>
    <scope>NUCLEOTIDE SEQUENCE [LARGE SCALE GENOMIC DNA]</scope>
    <source>
        <strain evidence="3 4">SORGH_AS_0892</strain>
    </source>
</reference>
<protein>
    <recommendedName>
        <fullName evidence="5">Galactose oxidase</fullName>
    </recommendedName>
</protein>
<keyword evidence="2" id="KW-0408">Iron</keyword>
<dbReference type="SUPFAM" id="SSF117281">
    <property type="entry name" value="Kelch motif"/>
    <property type="match status" value="1"/>
</dbReference>
<keyword evidence="4" id="KW-1185">Reference proteome</keyword>
<evidence type="ECO:0000313" key="3">
    <source>
        <dbReference type="EMBL" id="MDQ1148593.1"/>
    </source>
</evidence>
<dbReference type="EMBL" id="JAUTBA010000001">
    <property type="protein sequence ID" value="MDQ1148593.1"/>
    <property type="molecule type" value="Genomic_DNA"/>
</dbReference>
<dbReference type="PANTHER" id="PTHR47435">
    <property type="entry name" value="KELCH REPEAT PROTEIN (AFU_ORTHOLOGUE AFUA_5G12780)"/>
    <property type="match status" value="1"/>
</dbReference>